<organism evidence="3 4">
    <name type="scientific">Campylobacter suis</name>
    <dbReference type="NCBI Taxonomy" id="2790657"/>
    <lineage>
        <taxon>Bacteria</taxon>
        <taxon>Pseudomonadati</taxon>
        <taxon>Campylobacterota</taxon>
        <taxon>Epsilonproteobacteria</taxon>
        <taxon>Campylobacterales</taxon>
        <taxon>Campylobacteraceae</taxon>
        <taxon>Campylobacter</taxon>
    </lineage>
</organism>
<sequence length="227" mass="25875">MKLFRLVFLAAFTLLFASCTAKKEISATTTKAVLYEYYENDLSLQKMGFYAKFNDKNASDMANITHLKTLTGKENFIIQKIGEIGLVLLNLDTNQTINLDQKVKLQNSKGIKIYEVKPGFIQSMVFVASDGICTTWSKEKPLFARTVSNYYPFLNQNLRTPFASKIELILQKNKGALVGDFAIINRLFSDEKASYIDELTEQDEFKNSLTNDIIKQTRVLDFICEIK</sequence>
<gene>
    <name evidence="3" type="ORF">LMG8286_00990</name>
</gene>
<feature type="chain" id="PRO_5045822372" description="DUF8095 domain-containing protein" evidence="1">
    <location>
        <begin position="24"/>
        <end position="227"/>
    </location>
</feature>
<dbReference type="Proteomes" id="UP000789359">
    <property type="component" value="Unassembled WGS sequence"/>
</dbReference>
<evidence type="ECO:0000313" key="3">
    <source>
        <dbReference type="EMBL" id="CAD7287897.1"/>
    </source>
</evidence>
<dbReference type="InterPro" id="IPR058408">
    <property type="entry name" value="DUF8095"/>
</dbReference>
<dbReference type="RefSeq" id="WP_230056772.1">
    <property type="nucleotide sequence ID" value="NZ_CAJHOE010000002.1"/>
</dbReference>
<keyword evidence="4" id="KW-1185">Reference proteome</keyword>
<dbReference type="EMBL" id="CAJHOE010000002">
    <property type="protein sequence ID" value="CAD7287897.1"/>
    <property type="molecule type" value="Genomic_DNA"/>
</dbReference>
<reference evidence="3 4" key="1">
    <citation type="submission" date="2020-11" db="EMBL/GenBank/DDBJ databases">
        <authorList>
            <person name="Peeters C."/>
        </authorList>
    </citation>
    <scope>NUCLEOTIDE SEQUENCE [LARGE SCALE GENOMIC DNA]</scope>
    <source>
        <strain evidence="3 4">LMG 8286</strain>
    </source>
</reference>
<accession>A0ABM8Q4Y0</accession>
<name>A0ABM8Q4Y0_9BACT</name>
<keyword evidence="1" id="KW-0732">Signal</keyword>
<proteinExistence type="predicted"/>
<evidence type="ECO:0000259" key="2">
    <source>
        <dbReference type="Pfam" id="PF26367"/>
    </source>
</evidence>
<evidence type="ECO:0000313" key="4">
    <source>
        <dbReference type="Proteomes" id="UP000789359"/>
    </source>
</evidence>
<dbReference type="Pfam" id="PF26367">
    <property type="entry name" value="DUF8095"/>
    <property type="match status" value="1"/>
</dbReference>
<dbReference type="PROSITE" id="PS51257">
    <property type="entry name" value="PROKAR_LIPOPROTEIN"/>
    <property type="match status" value="1"/>
</dbReference>
<evidence type="ECO:0000256" key="1">
    <source>
        <dbReference type="SAM" id="SignalP"/>
    </source>
</evidence>
<comment type="caution">
    <text evidence="3">The sequence shown here is derived from an EMBL/GenBank/DDBJ whole genome shotgun (WGS) entry which is preliminary data.</text>
</comment>
<feature type="signal peptide" evidence="1">
    <location>
        <begin position="1"/>
        <end position="23"/>
    </location>
</feature>
<feature type="domain" description="DUF8095" evidence="2">
    <location>
        <begin position="88"/>
        <end position="221"/>
    </location>
</feature>
<protein>
    <recommendedName>
        <fullName evidence="2">DUF8095 domain-containing protein</fullName>
    </recommendedName>
</protein>